<dbReference type="EMBL" id="OBEG01000001">
    <property type="protein sequence ID" value="SNY80253.1"/>
    <property type="molecule type" value="Genomic_DNA"/>
</dbReference>
<dbReference type="RefSeq" id="WP_097244451.1">
    <property type="nucleotide sequence ID" value="NZ_JAMTCV010000018.1"/>
</dbReference>
<accession>A0A285L707</accession>
<proteinExistence type="predicted"/>
<dbReference type="Proteomes" id="UP000219565">
    <property type="component" value="Unassembled WGS sequence"/>
</dbReference>
<keyword evidence="1" id="KW-0472">Membrane</keyword>
<protein>
    <submittedName>
        <fullName evidence="3">PH domain-containing protein</fullName>
    </submittedName>
</protein>
<feature type="transmembrane region" description="Helical" evidence="1">
    <location>
        <begin position="39"/>
        <end position="57"/>
    </location>
</feature>
<keyword evidence="1" id="KW-1133">Transmembrane helix</keyword>
<evidence type="ECO:0000313" key="4">
    <source>
        <dbReference type="Proteomes" id="UP000219565"/>
    </source>
</evidence>
<evidence type="ECO:0000256" key="1">
    <source>
        <dbReference type="SAM" id="Phobius"/>
    </source>
</evidence>
<dbReference type="InterPro" id="IPR019692">
    <property type="entry name" value="CFP-6_PH"/>
</dbReference>
<name>A0A285L707_9NOCA</name>
<dbReference type="STRING" id="1379680.GCA_001612615_01161"/>
<dbReference type="Pfam" id="PF10756">
    <property type="entry name" value="bPH_6"/>
    <property type="match status" value="1"/>
</dbReference>
<dbReference type="OrthoDB" id="5191452at2"/>
<dbReference type="AlphaFoldDB" id="A0A285L707"/>
<gene>
    <name evidence="3" type="ORF">SAMN04244553_1899</name>
</gene>
<keyword evidence="4" id="KW-1185">Reference proteome</keyword>
<evidence type="ECO:0000259" key="2">
    <source>
        <dbReference type="Pfam" id="PF10756"/>
    </source>
</evidence>
<feature type="domain" description="Low molecular weight protein antigen 6 PH" evidence="2">
    <location>
        <begin position="88"/>
        <end position="158"/>
    </location>
</feature>
<feature type="transmembrane region" description="Helical" evidence="1">
    <location>
        <begin position="69"/>
        <end position="87"/>
    </location>
</feature>
<sequence>MPVVRIWRRNDGAPSAGAAAEGDWDFEVRPRRAVLTARIVAAVIVAMFAVGGIWLQSGSTGVNFRLADQIAMVTIGVLIAGGVLMLTRPRVRIGPRGVSVRNILGDQLFGWEHIRGVVFLDKKSWARLELVDDDYVPLLAIRSNDKAHAARAMDRLRELGAKYTGSEESERD</sequence>
<keyword evidence="1" id="KW-0812">Transmembrane</keyword>
<dbReference type="PROSITE" id="PS50890">
    <property type="entry name" value="PUA"/>
    <property type="match status" value="1"/>
</dbReference>
<evidence type="ECO:0000313" key="3">
    <source>
        <dbReference type="EMBL" id="SNY80253.1"/>
    </source>
</evidence>
<reference evidence="3 4" key="1">
    <citation type="submission" date="2017-09" db="EMBL/GenBank/DDBJ databases">
        <authorList>
            <person name="Ehlers B."/>
            <person name="Leendertz F.H."/>
        </authorList>
    </citation>
    <scope>NUCLEOTIDE SEQUENCE [LARGE SCALE GENOMIC DNA]</scope>
    <source>
        <strain evidence="3 4">DSM 45537</strain>
    </source>
</reference>
<organism evidence="3 4">
    <name type="scientific">Nocardia amikacinitolerans</name>
    <dbReference type="NCBI Taxonomy" id="756689"/>
    <lineage>
        <taxon>Bacteria</taxon>
        <taxon>Bacillati</taxon>
        <taxon>Actinomycetota</taxon>
        <taxon>Actinomycetes</taxon>
        <taxon>Mycobacteriales</taxon>
        <taxon>Nocardiaceae</taxon>
        <taxon>Nocardia</taxon>
    </lineage>
</organism>